<dbReference type="EMBL" id="JAFBBK010000001">
    <property type="protein sequence ID" value="MBM7415587.1"/>
    <property type="molecule type" value="Genomic_DNA"/>
</dbReference>
<reference evidence="1 2" key="1">
    <citation type="submission" date="2021-01" db="EMBL/GenBank/DDBJ databases">
        <title>Genomics of switchgrass bacterial isolates.</title>
        <authorList>
            <person name="Shade A."/>
        </authorList>
    </citation>
    <scope>NUCLEOTIDE SEQUENCE [LARGE SCALE GENOMIC DNA]</scope>
    <source>
        <strain evidence="1 2">PvP111</strain>
    </source>
</reference>
<dbReference type="Proteomes" id="UP000703038">
    <property type="component" value="Unassembled WGS sequence"/>
</dbReference>
<keyword evidence="2" id="KW-1185">Reference proteome</keyword>
<gene>
    <name evidence="1" type="ORF">JOE42_002320</name>
</gene>
<evidence type="ECO:0000313" key="1">
    <source>
        <dbReference type="EMBL" id="MBM7415587.1"/>
    </source>
</evidence>
<protein>
    <submittedName>
        <fullName evidence="1">Uncharacterized protein</fullName>
    </submittedName>
</protein>
<proteinExistence type="predicted"/>
<accession>A0ABS2KUM2</accession>
<dbReference type="RefSeq" id="WP_204868611.1">
    <property type="nucleotide sequence ID" value="NZ_JAFBBK010000001.1"/>
</dbReference>
<sequence length="227" mass="24294">MTDTIAALVDRSTRTAAATAVDAVIPRETWPFWFPGWEGDIEAALLDAVFSSRATYGGPTTGVRRVVAAWRRSRGGAVDDLRALTTLDADAVDNRQRVPGNHSTKADAARAVAAALLAVGVTRATDVDGSETQHDAFVSVTGVGELSWECFLGALGVASPLSDAGVDDFLRVTLAVTVDGVEDRNAVLDAVARDLDTDRATLRHAVWRYQRALVRRPRTREVPAEVV</sequence>
<comment type="caution">
    <text evidence="1">The sequence shown here is derived from an EMBL/GenBank/DDBJ whole genome shotgun (WGS) entry which is preliminary data.</text>
</comment>
<evidence type="ECO:0000313" key="2">
    <source>
        <dbReference type="Proteomes" id="UP000703038"/>
    </source>
</evidence>
<name>A0ABS2KUM2_9NOCA</name>
<organism evidence="1 2">
    <name type="scientific">Rhodococcoides corynebacterioides</name>
    <dbReference type="NCBI Taxonomy" id="53972"/>
    <lineage>
        <taxon>Bacteria</taxon>
        <taxon>Bacillati</taxon>
        <taxon>Actinomycetota</taxon>
        <taxon>Actinomycetes</taxon>
        <taxon>Mycobacteriales</taxon>
        <taxon>Nocardiaceae</taxon>
        <taxon>Rhodococcoides</taxon>
    </lineage>
</organism>